<protein>
    <submittedName>
        <fullName evidence="3">UDP:flavonoid glycosyltransferase YjiC (YdhE family)</fullName>
    </submittedName>
</protein>
<evidence type="ECO:0000313" key="3">
    <source>
        <dbReference type="EMBL" id="PZX18546.1"/>
    </source>
</evidence>
<dbReference type="InterPro" id="IPR010610">
    <property type="entry name" value="EryCIII-like_C"/>
</dbReference>
<feature type="domain" description="Erythromycin biosynthesis protein CIII-like C-terminal" evidence="2">
    <location>
        <begin position="307"/>
        <end position="382"/>
    </location>
</feature>
<evidence type="ECO:0000259" key="1">
    <source>
        <dbReference type="Pfam" id="PF03033"/>
    </source>
</evidence>
<feature type="domain" description="Glycosyltransferase family 28 N-terminal" evidence="1">
    <location>
        <begin position="5"/>
        <end position="130"/>
    </location>
</feature>
<reference evidence="3 4" key="1">
    <citation type="submission" date="2018-06" db="EMBL/GenBank/DDBJ databases">
        <title>Genomic Encyclopedia of Archaeal and Bacterial Type Strains, Phase II (KMG-II): from individual species to whole genera.</title>
        <authorList>
            <person name="Goeker M."/>
        </authorList>
    </citation>
    <scope>NUCLEOTIDE SEQUENCE [LARGE SCALE GENOMIC DNA]</scope>
    <source>
        <strain evidence="3 4">DSM 22009</strain>
    </source>
</reference>
<dbReference type="PANTHER" id="PTHR48050:SF13">
    <property type="entry name" value="STEROL 3-BETA-GLUCOSYLTRANSFERASE UGT80A2"/>
    <property type="match status" value="1"/>
</dbReference>
<evidence type="ECO:0000259" key="2">
    <source>
        <dbReference type="Pfam" id="PF06722"/>
    </source>
</evidence>
<organism evidence="3 4">
    <name type="scientific">Palleronia aestuarii</name>
    <dbReference type="NCBI Taxonomy" id="568105"/>
    <lineage>
        <taxon>Bacteria</taxon>
        <taxon>Pseudomonadati</taxon>
        <taxon>Pseudomonadota</taxon>
        <taxon>Alphaproteobacteria</taxon>
        <taxon>Rhodobacterales</taxon>
        <taxon>Roseobacteraceae</taxon>
        <taxon>Palleronia</taxon>
    </lineage>
</organism>
<proteinExistence type="predicted"/>
<dbReference type="CDD" id="cd03784">
    <property type="entry name" value="GT1_Gtf-like"/>
    <property type="match status" value="1"/>
</dbReference>
<comment type="caution">
    <text evidence="3">The sequence shown here is derived from an EMBL/GenBank/DDBJ whole genome shotgun (WGS) entry which is preliminary data.</text>
</comment>
<dbReference type="GO" id="GO:0016758">
    <property type="term" value="F:hexosyltransferase activity"/>
    <property type="evidence" value="ECO:0007669"/>
    <property type="project" value="InterPro"/>
</dbReference>
<dbReference type="InterPro" id="IPR002213">
    <property type="entry name" value="UDP_glucos_trans"/>
</dbReference>
<dbReference type="OrthoDB" id="9805366at2"/>
<dbReference type="PANTHER" id="PTHR48050">
    <property type="entry name" value="STEROL 3-BETA-GLUCOSYLTRANSFERASE"/>
    <property type="match status" value="1"/>
</dbReference>
<keyword evidence="3" id="KW-0808">Transferase</keyword>
<keyword evidence="4" id="KW-1185">Reference proteome</keyword>
<dbReference type="InterPro" id="IPR050426">
    <property type="entry name" value="Glycosyltransferase_28"/>
</dbReference>
<dbReference type="GO" id="GO:0008194">
    <property type="term" value="F:UDP-glycosyltransferase activity"/>
    <property type="evidence" value="ECO:0007669"/>
    <property type="project" value="InterPro"/>
</dbReference>
<gene>
    <name evidence="3" type="ORF">LX81_01180</name>
</gene>
<dbReference type="Pfam" id="PF03033">
    <property type="entry name" value="Glyco_transf_28"/>
    <property type="match status" value="1"/>
</dbReference>
<dbReference type="Pfam" id="PF06722">
    <property type="entry name" value="EryCIII-like_C"/>
    <property type="match status" value="1"/>
</dbReference>
<name>A0A2W7NZ90_9RHOB</name>
<sequence>MNRPILLTTLGSLGDLFPILALARALRDRGETVRLLLLPDDARVAAEHGIDAIAFGPSSEEVTARLGMTRSEIAASVFRDPSEILRRASYPILAELTRAMLPHAEEARLVAGTALAMTGPLAAEKAGRPYVPLLLQPVMMHSALDPPRVRGLVPPMVPDPANAFSRGWNRIWLKVVRLAMLRRHGWAQNRVRRELGLPLSGAAPLFGHAVTPPLRLGLWDPVLAPAPDDVPDLAVTGAARLDQRGHVPPALQRFLDDGPPPLVVSLGSVAHELGGSGFWEKAVALARGAGLRAVLLSGEVPVAEADDLCAVPYVPHAMLFPRAAAILHHGGMGTLGQALHAGRPQLILPIGADQPDNAHRAEALGIARRIDDPGRASGALSDMLRPETARRAGEVAARLIPDGAARAAERLAAL</sequence>
<dbReference type="Gene3D" id="3.40.50.2000">
    <property type="entry name" value="Glycogen Phosphorylase B"/>
    <property type="match status" value="2"/>
</dbReference>
<accession>A0A2W7NZ90</accession>
<dbReference type="AlphaFoldDB" id="A0A2W7NZ90"/>
<dbReference type="Proteomes" id="UP000248916">
    <property type="component" value="Unassembled WGS sequence"/>
</dbReference>
<evidence type="ECO:0000313" key="4">
    <source>
        <dbReference type="Proteomes" id="UP000248916"/>
    </source>
</evidence>
<dbReference type="EMBL" id="QKZL01000003">
    <property type="protein sequence ID" value="PZX18546.1"/>
    <property type="molecule type" value="Genomic_DNA"/>
</dbReference>
<dbReference type="GO" id="GO:0005975">
    <property type="term" value="P:carbohydrate metabolic process"/>
    <property type="evidence" value="ECO:0007669"/>
    <property type="project" value="InterPro"/>
</dbReference>
<dbReference type="GO" id="GO:0033072">
    <property type="term" value="P:vancomycin biosynthetic process"/>
    <property type="evidence" value="ECO:0007669"/>
    <property type="project" value="UniProtKB-ARBA"/>
</dbReference>
<dbReference type="SUPFAM" id="SSF53756">
    <property type="entry name" value="UDP-Glycosyltransferase/glycogen phosphorylase"/>
    <property type="match status" value="1"/>
</dbReference>
<dbReference type="RefSeq" id="WP_111536339.1">
    <property type="nucleotide sequence ID" value="NZ_QKZL01000003.1"/>
</dbReference>
<dbReference type="InterPro" id="IPR004276">
    <property type="entry name" value="GlycoTrans_28_N"/>
</dbReference>